<dbReference type="InterPro" id="IPR052637">
    <property type="entry name" value="KLHDC3-like"/>
</dbReference>
<reference evidence="1" key="1">
    <citation type="journal article" date="2019" name="Environ. Microbiol.">
        <title>Fungal ecological strategies reflected in gene transcription - a case study of two litter decomposers.</title>
        <authorList>
            <person name="Barbi F."/>
            <person name="Kohler A."/>
            <person name="Barry K."/>
            <person name="Baskaran P."/>
            <person name="Daum C."/>
            <person name="Fauchery L."/>
            <person name="Ihrmark K."/>
            <person name="Kuo A."/>
            <person name="LaButti K."/>
            <person name="Lipzen A."/>
            <person name="Morin E."/>
            <person name="Grigoriev I.V."/>
            <person name="Henrissat B."/>
            <person name="Lindahl B."/>
            <person name="Martin F."/>
        </authorList>
    </citation>
    <scope>NUCLEOTIDE SEQUENCE</scope>
    <source>
        <strain evidence="1">JB14</strain>
    </source>
</reference>
<dbReference type="GO" id="GO:0003682">
    <property type="term" value="F:chromatin binding"/>
    <property type="evidence" value="ECO:0007669"/>
    <property type="project" value="InterPro"/>
</dbReference>
<dbReference type="Proteomes" id="UP000799118">
    <property type="component" value="Unassembled WGS sequence"/>
</dbReference>
<dbReference type="GO" id="GO:0005737">
    <property type="term" value="C:cytoplasm"/>
    <property type="evidence" value="ECO:0007669"/>
    <property type="project" value="TreeGrafter"/>
</dbReference>
<dbReference type="InterPro" id="IPR015915">
    <property type="entry name" value="Kelch-typ_b-propeller"/>
</dbReference>
<dbReference type="OrthoDB" id="45365at2759"/>
<evidence type="ECO:0000313" key="1">
    <source>
        <dbReference type="EMBL" id="KAE9384494.1"/>
    </source>
</evidence>
<organism evidence="1 2">
    <name type="scientific">Gymnopus androsaceus JB14</name>
    <dbReference type="NCBI Taxonomy" id="1447944"/>
    <lineage>
        <taxon>Eukaryota</taxon>
        <taxon>Fungi</taxon>
        <taxon>Dikarya</taxon>
        <taxon>Basidiomycota</taxon>
        <taxon>Agaricomycotina</taxon>
        <taxon>Agaricomycetes</taxon>
        <taxon>Agaricomycetidae</taxon>
        <taxon>Agaricales</taxon>
        <taxon>Marasmiineae</taxon>
        <taxon>Omphalotaceae</taxon>
        <taxon>Gymnopus</taxon>
    </lineage>
</organism>
<dbReference type="PANTHER" id="PTHR46461">
    <property type="entry name" value="KELCH DOMAIN-CONTAINING PROTEIN 3"/>
    <property type="match status" value="1"/>
</dbReference>
<dbReference type="Pfam" id="PF24681">
    <property type="entry name" value="Kelch_KLHDC2_KLHL20_DRC7"/>
    <property type="match status" value="1"/>
</dbReference>
<name>A0A6A4GGD3_9AGAR</name>
<accession>A0A6A4GGD3</accession>
<evidence type="ECO:0000313" key="2">
    <source>
        <dbReference type="Proteomes" id="UP000799118"/>
    </source>
</evidence>
<evidence type="ECO:0008006" key="3">
    <source>
        <dbReference type="Google" id="ProtNLM"/>
    </source>
</evidence>
<dbReference type="Gene3D" id="2.120.10.80">
    <property type="entry name" value="Kelch-type beta propeller"/>
    <property type="match status" value="1"/>
</dbReference>
<dbReference type="EMBL" id="ML770135">
    <property type="protein sequence ID" value="KAE9384494.1"/>
    <property type="molecule type" value="Genomic_DNA"/>
</dbReference>
<proteinExistence type="predicted"/>
<dbReference type="PANTHER" id="PTHR46461:SF1">
    <property type="entry name" value="KELCH DOMAIN-CONTAINING PROTEIN 3"/>
    <property type="match status" value="1"/>
</dbReference>
<keyword evidence="2" id="KW-1185">Reference proteome</keyword>
<gene>
    <name evidence="1" type="ORF">BT96DRAFT_950531</name>
</gene>
<sequence length="149" mass="16630">MTMVHKIKFVLFGGQADEEFFNGIWSFDLLQRQRELMEPTSSGRPAQRAGHVCSNDVMYVLGGRGADGNDLNDLAAFKLSNQRWYKFPYIGPAPSARAGHLMVSFGARMFELGGESFTPTEPEEANCMHVLNTKHINYPDANKSVEILS</sequence>
<dbReference type="SUPFAM" id="SSF117281">
    <property type="entry name" value="Kelch motif"/>
    <property type="match status" value="1"/>
</dbReference>
<dbReference type="AlphaFoldDB" id="A0A6A4GGD3"/>
<protein>
    <recommendedName>
        <fullName evidence="3">Galactose oxidase</fullName>
    </recommendedName>
</protein>